<dbReference type="InterPro" id="IPR046203">
    <property type="entry name" value="DUF6236"/>
</dbReference>
<name>A0A151KYY8_9VIBR</name>
<dbReference type="Pfam" id="PF19749">
    <property type="entry name" value="DUF6236"/>
    <property type="match status" value="1"/>
</dbReference>
<dbReference type="EMBL" id="LOBR01000029">
    <property type="protein sequence ID" value="KYN89068.1"/>
    <property type="molecule type" value="Genomic_DNA"/>
</dbReference>
<proteinExistence type="predicted"/>
<protein>
    <submittedName>
        <fullName evidence="1">Uncharacterized protein</fullName>
    </submittedName>
</protein>
<accession>A0A151KYY8</accession>
<dbReference type="RefSeq" id="WP_061896786.1">
    <property type="nucleotide sequence ID" value="NZ_LOBR01000029.1"/>
</dbReference>
<reference evidence="2" key="1">
    <citation type="submission" date="2015-12" db="EMBL/GenBank/DDBJ databases">
        <authorList>
            <person name="Shamseldin A."/>
            <person name="Moawad H."/>
            <person name="Abd El-Rahim W.M."/>
            <person name="Sadowsky M.J."/>
        </authorList>
    </citation>
    <scope>NUCLEOTIDE SEQUENCE [LARGE SCALE GENOMIC DNA]</scope>
    <source>
        <strain evidence="2">2538-88</strain>
    </source>
</reference>
<evidence type="ECO:0000313" key="2">
    <source>
        <dbReference type="Proteomes" id="UP000075346"/>
    </source>
</evidence>
<comment type="caution">
    <text evidence="1">The sequence shown here is derived from an EMBL/GenBank/DDBJ whole genome shotgun (WGS) entry which is preliminary data.</text>
</comment>
<dbReference type="AlphaFoldDB" id="A0A151KYY8"/>
<sequence length="312" mass="34826">MSRKRGIVFCPHFENLGGDAYIPYVQLRKEQMQSFCLYWDYIVQPVSAQLPRWKRSVDEIVLEDAGILLKEYQDLPFAGNIYTKESAYSLKSEGAKNWVDTFLDYQAQSLKKKSIAQPDVIWVPQQSYREFIARTKDAIDEHCVQVALYNKLPVPAENISLKKIVAFKTEHSDLLSEFRNSMDLVTLQVSLPTGFSETALNLAISDLEKVTNEIVASSRSRFGRSIKFTDLKVNIGSQSVATLLSEFVKGATLSGSASLNPLAAIFGGLACSATSMVQLEPVKSKKLKVIPEEQVEFSYLTEAFSKGVAQSI</sequence>
<evidence type="ECO:0000313" key="1">
    <source>
        <dbReference type="EMBL" id="KYN89068.1"/>
    </source>
</evidence>
<organism evidence="1 2">
    <name type="scientific">Vibrio cidicii</name>
    <dbReference type="NCBI Taxonomy" id="1763883"/>
    <lineage>
        <taxon>Bacteria</taxon>
        <taxon>Pseudomonadati</taxon>
        <taxon>Pseudomonadota</taxon>
        <taxon>Gammaproteobacteria</taxon>
        <taxon>Vibrionales</taxon>
        <taxon>Vibrionaceae</taxon>
        <taxon>Vibrio</taxon>
    </lineage>
</organism>
<dbReference type="Proteomes" id="UP000075346">
    <property type="component" value="Unassembled WGS sequence"/>
</dbReference>
<gene>
    <name evidence="1" type="ORF">ATY37_13625</name>
</gene>